<keyword evidence="1" id="KW-1133">Transmembrane helix</keyword>
<evidence type="ECO:0000256" key="1">
    <source>
        <dbReference type="SAM" id="Phobius"/>
    </source>
</evidence>
<feature type="transmembrane region" description="Helical" evidence="1">
    <location>
        <begin position="6"/>
        <end position="25"/>
    </location>
</feature>
<protein>
    <submittedName>
        <fullName evidence="2">Uncharacterized protein</fullName>
    </submittedName>
</protein>
<dbReference type="OrthoDB" id="9887175at2"/>
<accession>K9UP11</accession>
<keyword evidence="1" id="KW-0472">Membrane</keyword>
<dbReference type="AlphaFoldDB" id="K9UP11"/>
<sequence>MDLAIAVICCNCALAIIILAIAVWVRRFRRQLIALTKWCDRWERDCNLGLENAPASIANSRLQIERLYQLYRQQLQTIDRIQSFRAFLGILRAVIRR</sequence>
<dbReference type="KEGG" id="cmp:Cha6605_5289"/>
<dbReference type="Proteomes" id="UP000010366">
    <property type="component" value="Chromosome"/>
</dbReference>
<dbReference type="EMBL" id="CP003600">
    <property type="protein sequence ID" value="AFY96176.1"/>
    <property type="molecule type" value="Genomic_DNA"/>
</dbReference>
<evidence type="ECO:0000313" key="2">
    <source>
        <dbReference type="EMBL" id="AFY96176.1"/>
    </source>
</evidence>
<keyword evidence="3" id="KW-1185">Reference proteome</keyword>
<dbReference type="RefSeq" id="WP_015162260.1">
    <property type="nucleotide sequence ID" value="NC_019697.1"/>
</dbReference>
<dbReference type="HOGENOM" id="CLU_2341650_0_0_3"/>
<organism evidence="2 3">
    <name type="scientific">Chamaesiphon minutus (strain ATCC 27169 / PCC 6605)</name>
    <dbReference type="NCBI Taxonomy" id="1173020"/>
    <lineage>
        <taxon>Bacteria</taxon>
        <taxon>Bacillati</taxon>
        <taxon>Cyanobacteriota</taxon>
        <taxon>Cyanophyceae</taxon>
        <taxon>Gomontiellales</taxon>
        <taxon>Chamaesiphonaceae</taxon>
        <taxon>Chamaesiphon</taxon>
    </lineage>
</organism>
<name>K9UP11_CHAP6</name>
<proteinExistence type="predicted"/>
<keyword evidence="1" id="KW-0812">Transmembrane</keyword>
<evidence type="ECO:0000313" key="3">
    <source>
        <dbReference type="Proteomes" id="UP000010366"/>
    </source>
</evidence>
<gene>
    <name evidence="2" type="ORF">Cha6605_5289</name>
</gene>
<reference evidence="2 3" key="1">
    <citation type="submission" date="2012-05" db="EMBL/GenBank/DDBJ databases">
        <title>Finished chromosome of genome of Chamaesiphon sp. PCC 6605.</title>
        <authorList>
            <consortium name="US DOE Joint Genome Institute"/>
            <person name="Gugger M."/>
            <person name="Coursin T."/>
            <person name="Rippka R."/>
            <person name="Tandeau De Marsac N."/>
            <person name="Huntemann M."/>
            <person name="Wei C.-L."/>
            <person name="Han J."/>
            <person name="Detter J.C."/>
            <person name="Han C."/>
            <person name="Tapia R."/>
            <person name="Chen A."/>
            <person name="Kyrpides N."/>
            <person name="Mavromatis K."/>
            <person name="Markowitz V."/>
            <person name="Szeto E."/>
            <person name="Ivanova N."/>
            <person name="Pagani I."/>
            <person name="Pati A."/>
            <person name="Goodwin L."/>
            <person name="Nordberg H.P."/>
            <person name="Cantor M.N."/>
            <person name="Hua S.X."/>
            <person name="Woyke T."/>
            <person name="Kerfeld C.A."/>
        </authorList>
    </citation>
    <scope>NUCLEOTIDE SEQUENCE [LARGE SCALE GENOMIC DNA]</scope>
    <source>
        <strain evidence="3">ATCC 27169 / PCC 6605</strain>
    </source>
</reference>